<dbReference type="Proteomes" id="UP000494119">
    <property type="component" value="Unassembled WGS sequence"/>
</dbReference>
<dbReference type="AlphaFoldDB" id="A0A6J5FVD3"/>
<dbReference type="RefSeq" id="WP_129564178.1">
    <property type="nucleotide sequence ID" value="NZ_CADIKL010000010.1"/>
</dbReference>
<evidence type="ECO:0000313" key="3">
    <source>
        <dbReference type="Proteomes" id="UP000494119"/>
    </source>
</evidence>
<keyword evidence="3" id="KW-1185">Reference proteome</keyword>
<name>A0A6J5FVD3_9BURK</name>
<gene>
    <name evidence="2" type="ORF">LMG28688_02470</name>
</gene>
<reference evidence="2 3" key="1">
    <citation type="submission" date="2020-04" db="EMBL/GenBank/DDBJ databases">
        <authorList>
            <person name="De Canck E."/>
        </authorList>
    </citation>
    <scope>NUCLEOTIDE SEQUENCE [LARGE SCALE GENOMIC DNA]</scope>
    <source>
        <strain evidence="2 3">LMG 28688</strain>
    </source>
</reference>
<dbReference type="EMBL" id="CADIKL010000010">
    <property type="protein sequence ID" value="CAB3787447.1"/>
    <property type="molecule type" value="Genomic_DNA"/>
</dbReference>
<organism evidence="2 3">
    <name type="scientific">Paraburkholderia caffeinitolerans</name>
    <dbReference type="NCBI Taxonomy" id="1723730"/>
    <lineage>
        <taxon>Bacteria</taxon>
        <taxon>Pseudomonadati</taxon>
        <taxon>Pseudomonadota</taxon>
        <taxon>Betaproteobacteria</taxon>
        <taxon>Burkholderiales</taxon>
        <taxon>Burkholderiaceae</taxon>
        <taxon>Paraburkholderia</taxon>
    </lineage>
</organism>
<dbReference type="Pfam" id="PF01882">
    <property type="entry name" value="DUF58"/>
    <property type="match status" value="1"/>
</dbReference>
<feature type="domain" description="DUF58" evidence="1">
    <location>
        <begin position="67"/>
        <end position="276"/>
    </location>
</feature>
<dbReference type="InterPro" id="IPR002881">
    <property type="entry name" value="DUF58"/>
</dbReference>
<evidence type="ECO:0000259" key="1">
    <source>
        <dbReference type="Pfam" id="PF01882"/>
    </source>
</evidence>
<proteinExistence type="predicted"/>
<dbReference type="PANTHER" id="PTHR33608:SF12">
    <property type="entry name" value="DUF58 DOMAIN-CONTAINING PROTEIN"/>
    <property type="match status" value="1"/>
</dbReference>
<protein>
    <recommendedName>
        <fullName evidence="1">DUF58 domain-containing protein</fullName>
    </recommendedName>
</protein>
<evidence type="ECO:0000313" key="2">
    <source>
        <dbReference type="EMBL" id="CAB3787447.1"/>
    </source>
</evidence>
<dbReference type="PANTHER" id="PTHR33608">
    <property type="entry name" value="BLL2464 PROTEIN"/>
    <property type="match status" value="1"/>
</dbReference>
<accession>A0A6J5FVD3</accession>
<sequence length="334" mass="36602">MNQGARSGTTVDAGADTIGSVYVDAAHLAKLEFQARGLSFVPPAPVRSILAGAHASRLRGRGLNFEEIRAYLPGDDVRHLDWRASLRLGKPLVRTYTEERDRPLLMVVDQRIGMFFGSRRAFKSVVAAELAALGIWMGFQAGDRVGGVLFDDTQTVRLRPLRSRTRIKTIFGVIERMNRAMNAQSAARTAYGQLDAALEGVLQIASHDYLICVASDFAGAGERTQKLLRQLSAHNDVVAAMIYDPLWQHMPVQRALVVSEGHLQVELRIQNERVRAPLTSLFEGRTAEVAQLLAASGVPLMPVSTAEPTVEQVRRLFGERASRASRNALHGSGL</sequence>